<gene>
    <name evidence="1" type="ORF">M5D96_013268</name>
</gene>
<dbReference type="AlphaFoldDB" id="A0A9P9YBN7"/>
<dbReference type="Proteomes" id="UP001059596">
    <property type="component" value="Unassembled WGS sequence"/>
</dbReference>
<dbReference type="EMBL" id="JAMKOV010000088">
    <property type="protein sequence ID" value="KAI8033976.1"/>
    <property type="molecule type" value="Genomic_DNA"/>
</dbReference>
<organism evidence="1 2">
    <name type="scientific">Drosophila gunungcola</name>
    <name type="common">fruit fly</name>
    <dbReference type="NCBI Taxonomy" id="103775"/>
    <lineage>
        <taxon>Eukaryota</taxon>
        <taxon>Metazoa</taxon>
        <taxon>Ecdysozoa</taxon>
        <taxon>Arthropoda</taxon>
        <taxon>Hexapoda</taxon>
        <taxon>Insecta</taxon>
        <taxon>Pterygota</taxon>
        <taxon>Neoptera</taxon>
        <taxon>Endopterygota</taxon>
        <taxon>Diptera</taxon>
        <taxon>Brachycera</taxon>
        <taxon>Muscomorpha</taxon>
        <taxon>Ephydroidea</taxon>
        <taxon>Drosophilidae</taxon>
        <taxon>Drosophila</taxon>
        <taxon>Sophophora</taxon>
    </lineage>
</organism>
<reference evidence="1" key="1">
    <citation type="journal article" date="2023" name="Genome Biol. Evol.">
        <title>Long-read-based Genome Assembly of Drosophila gunungcola Reveals Fewer Chemosensory Genes in Flower-breeding Species.</title>
        <authorList>
            <person name="Negi A."/>
            <person name="Liao B.Y."/>
            <person name="Yeh S.D."/>
        </authorList>
    </citation>
    <scope>NUCLEOTIDE SEQUENCE</scope>
    <source>
        <strain evidence="1">Sukarami</strain>
    </source>
</reference>
<evidence type="ECO:0000313" key="2">
    <source>
        <dbReference type="Proteomes" id="UP001059596"/>
    </source>
</evidence>
<accession>A0A9P9YBN7</accession>
<keyword evidence="2" id="KW-1185">Reference proteome</keyword>
<comment type="caution">
    <text evidence="1">The sequence shown here is derived from an EMBL/GenBank/DDBJ whole genome shotgun (WGS) entry which is preliminary data.</text>
</comment>
<sequence>MLHTFHYELKKKNNLQQYLPINNDKRRLFHVKIEVKMSKEGEHNFMMLPIEATESTDPIDGTEEIRRLKRAFKPNQIFKEVCIK</sequence>
<evidence type="ECO:0000313" key="1">
    <source>
        <dbReference type="EMBL" id="KAI8033976.1"/>
    </source>
</evidence>
<proteinExistence type="predicted"/>
<protein>
    <submittedName>
        <fullName evidence="1">Uncharacterized protein</fullName>
    </submittedName>
</protein>
<name>A0A9P9YBN7_9MUSC</name>